<evidence type="ECO:0000313" key="3">
    <source>
        <dbReference type="Proteomes" id="UP000064893"/>
    </source>
</evidence>
<sequence>MDKINIEETKATPAITLDAENLKFEIAGCSRPENVREFYMPVINWFEKVLEDTDAIRANIKDDQTINFDFKLSYFNSASAKFILDILLYINQLHSSDIDIKINWHYEEGDEDMRDVGEELAEMVDFEFKYIMMSE</sequence>
<dbReference type="RefSeq" id="WP_057953695.1">
    <property type="nucleotide sequence ID" value="NZ_CP013118.1"/>
</dbReference>
<keyword evidence="3" id="KW-1185">Reference proteome</keyword>
<reference evidence="2 3" key="1">
    <citation type="submission" date="2015-11" db="EMBL/GenBank/DDBJ databases">
        <title>Description and complete genome sequence of a novel strain predominating in hypersaline microbial mats and representing a new family of the Bacteriodetes phylum.</title>
        <authorList>
            <person name="Spring S."/>
            <person name="Bunk B."/>
            <person name="Sproer C."/>
            <person name="Klenk H.-P."/>
        </authorList>
    </citation>
    <scope>NUCLEOTIDE SEQUENCE [LARGE SCALE GENOMIC DNA]</scope>
    <source>
        <strain evidence="2 3">L21-Spi-D4</strain>
    </source>
</reference>
<dbReference type="STRING" id="1307839.L21SP5_02688"/>
<protein>
    <recommendedName>
        <fullName evidence="1">SiaC family regulatory phosphoprotein domain-containing protein</fullName>
    </recommendedName>
</protein>
<organism evidence="2 3">
    <name type="scientific">Salinivirga cyanobacteriivorans</name>
    <dbReference type="NCBI Taxonomy" id="1307839"/>
    <lineage>
        <taxon>Bacteria</taxon>
        <taxon>Pseudomonadati</taxon>
        <taxon>Bacteroidota</taxon>
        <taxon>Bacteroidia</taxon>
        <taxon>Bacteroidales</taxon>
        <taxon>Salinivirgaceae</taxon>
        <taxon>Salinivirga</taxon>
    </lineage>
</organism>
<evidence type="ECO:0000313" key="2">
    <source>
        <dbReference type="EMBL" id="ALO16311.1"/>
    </source>
</evidence>
<dbReference type="KEGG" id="blq:L21SP5_02688"/>
<dbReference type="EMBL" id="CP013118">
    <property type="protein sequence ID" value="ALO16311.1"/>
    <property type="molecule type" value="Genomic_DNA"/>
</dbReference>
<gene>
    <name evidence="2" type="ORF">L21SP5_02688</name>
</gene>
<accession>A0A0S2I251</accession>
<dbReference type="InterPro" id="IPR018530">
    <property type="entry name" value="SiaC"/>
</dbReference>
<dbReference type="Proteomes" id="UP000064893">
    <property type="component" value="Chromosome"/>
</dbReference>
<dbReference type="AlphaFoldDB" id="A0A0S2I251"/>
<evidence type="ECO:0000259" key="1">
    <source>
        <dbReference type="Pfam" id="PF09345"/>
    </source>
</evidence>
<dbReference type="Pfam" id="PF09345">
    <property type="entry name" value="SiaC"/>
    <property type="match status" value="1"/>
</dbReference>
<name>A0A0S2I251_9BACT</name>
<feature type="domain" description="SiaC family regulatory phosphoprotein" evidence="1">
    <location>
        <begin position="6"/>
        <end position="131"/>
    </location>
</feature>
<proteinExistence type="predicted"/>
<dbReference type="OrthoDB" id="5297629at2"/>